<protein>
    <recommendedName>
        <fullName evidence="3">DUF2071 domain-containing protein</fullName>
    </recommendedName>
</protein>
<name>A0A916YKA5_9BACT</name>
<dbReference type="PANTHER" id="PTHR39186">
    <property type="entry name" value="DUF2071 FAMILY PROTEIN"/>
    <property type="match status" value="1"/>
</dbReference>
<evidence type="ECO:0000313" key="2">
    <source>
        <dbReference type="Proteomes" id="UP000609064"/>
    </source>
</evidence>
<keyword evidence="2" id="KW-1185">Reference proteome</keyword>
<gene>
    <name evidence="1" type="ORF">GCM10011514_09150</name>
</gene>
<evidence type="ECO:0008006" key="3">
    <source>
        <dbReference type="Google" id="ProtNLM"/>
    </source>
</evidence>
<organism evidence="1 2">
    <name type="scientific">Emticicia aquatilis</name>
    <dbReference type="NCBI Taxonomy" id="1537369"/>
    <lineage>
        <taxon>Bacteria</taxon>
        <taxon>Pseudomonadati</taxon>
        <taxon>Bacteroidota</taxon>
        <taxon>Cytophagia</taxon>
        <taxon>Cytophagales</taxon>
        <taxon>Leadbetterellaceae</taxon>
        <taxon>Emticicia</taxon>
    </lineage>
</organism>
<dbReference type="AlphaFoldDB" id="A0A916YKA5"/>
<proteinExistence type="predicted"/>
<accession>A0A916YKA5</accession>
<dbReference type="Pfam" id="PF09844">
    <property type="entry name" value="DUF2071"/>
    <property type="match status" value="1"/>
</dbReference>
<comment type="caution">
    <text evidence="1">The sequence shown here is derived from an EMBL/GenBank/DDBJ whole genome shotgun (WGS) entry which is preliminary data.</text>
</comment>
<dbReference type="InterPro" id="IPR018644">
    <property type="entry name" value="DUF2071"/>
</dbReference>
<reference evidence="1" key="2">
    <citation type="submission" date="2020-09" db="EMBL/GenBank/DDBJ databases">
        <authorList>
            <person name="Sun Q."/>
            <person name="Zhou Y."/>
        </authorList>
    </citation>
    <scope>NUCLEOTIDE SEQUENCE</scope>
    <source>
        <strain evidence="1">CGMCC 1.15958</strain>
    </source>
</reference>
<reference evidence="1" key="1">
    <citation type="journal article" date="2014" name="Int. J. Syst. Evol. Microbiol.">
        <title>Complete genome sequence of Corynebacterium casei LMG S-19264T (=DSM 44701T), isolated from a smear-ripened cheese.</title>
        <authorList>
            <consortium name="US DOE Joint Genome Institute (JGI-PGF)"/>
            <person name="Walter F."/>
            <person name="Albersmeier A."/>
            <person name="Kalinowski J."/>
            <person name="Ruckert C."/>
        </authorList>
    </citation>
    <scope>NUCLEOTIDE SEQUENCE</scope>
    <source>
        <strain evidence="1">CGMCC 1.15958</strain>
    </source>
</reference>
<evidence type="ECO:0000313" key="1">
    <source>
        <dbReference type="EMBL" id="GGD47335.1"/>
    </source>
</evidence>
<dbReference type="Proteomes" id="UP000609064">
    <property type="component" value="Unassembled WGS sequence"/>
</dbReference>
<dbReference type="PANTHER" id="PTHR39186:SF1">
    <property type="entry name" value="DUF2071 DOMAIN-CONTAINING PROTEIN"/>
    <property type="match status" value="1"/>
</dbReference>
<dbReference type="EMBL" id="BMKK01000002">
    <property type="protein sequence ID" value="GGD47335.1"/>
    <property type="molecule type" value="Genomic_DNA"/>
</dbReference>
<sequence>MANYEVPPKILEKYVPYKTELDFWNGRCYASLVGFQFLETQVLGIKFPFHTNFDEVNLRFYVRYNDNGEWKRGVVFIKEIVPKAMITFVANTLYKENYATHPCKHEIKATDNQLFVKYSWKSDSGWNHIEVEAENATEPIHVGSEEEFITEHYWGYAGYSANKTNEYQVQHSRWNVHRVKNSQILCNFEELYGQDFAFLKDTSPTSVLLAEGSEVAVFKGKVII</sequence>